<evidence type="ECO:0000313" key="1">
    <source>
        <dbReference type="EMBL" id="VEL39284.1"/>
    </source>
</evidence>
<dbReference type="EMBL" id="CAAALY010260721">
    <property type="protein sequence ID" value="VEL39284.1"/>
    <property type="molecule type" value="Genomic_DNA"/>
</dbReference>
<protein>
    <submittedName>
        <fullName evidence="1">Uncharacterized protein</fullName>
    </submittedName>
</protein>
<gene>
    <name evidence="1" type="ORF">PXEA_LOCUS32724</name>
</gene>
<sequence>MKVSKTYLIQIKFPIVFEHLPGEISSPNEHLLENDKERTAKRASSNIQTPNLVLQPGMVILLYMAGGLTSQKSSSLLACLCTIYCIAEL</sequence>
<dbReference type="AlphaFoldDB" id="A0A3S5FGN2"/>
<keyword evidence="2" id="KW-1185">Reference proteome</keyword>
<comment type="caution">
    <text evidence="1">The sequence shown here is derived from an EMBL/GenBank/DDBJ whole genome shotgun (WGS) entry which is preliminary data.</text>
</comment>
<reference evidence="1" key="1">
    <citation type="submission" date="2018-11" db="EMBL/GenBank/DDBJ databases">
        <authorList>
            <consortium name="Pathogen Informatics"/>
        </authorList>
    </citation>
    <scope>NUCLEOTIDE SEQUENCE</scope>
</reference>
<name>A0A3S5FGN2_9PLAT</name>
<dbReference type="Proteomes" id="UP000784294">
    <property type="component" value="Unassembled WGS sequence"/>
</dbReference>
<evidence type="ECO:0000313" key="2">
    <source>
        <dbReference type="Proteomes" id="UP000784294"/>
    </source>
</evidence>
<organism evidence="1 2">
    <name type="scientific">Protopolystoma xenopodis</name>
    <dbReference type="NCBI Taxonomy" id="117903"/>
    <lineage>
        <taxon>Eukaryota</taxon>
        <taxon>Metazoa</taxon>
        <taxon>Spiralia</taxon>
        <taxon>Lophotrochozoa</taxon>
        <taxon>Platyhelminthes</taxon>
        <taxon>Monogenea</taxon>
        <taxon>Polyopisthocotylea</taxon>
        <taxon>Polystomatidea</taxon>
        <taxon>Polystomatidae</taxon>
        <taxon>Protopolystoma</taxon>
    </lineage>
</organism>
<accession>A0A3S5FGN2</accession>
<proteinExistence type="predicted"/>